<sequence>MSTLAHTPDPGPGKKSGDLDQYFRDMVNILGAEQEECRTPSLSRGSHSSSPSRSEHAAGTGMAEIKEILQNLPSKAELAIMLTKLESSVQEQLSTLTSEVKQISNRVGDLEDDREQIMDRLLHLEQGQEMNEAKLLYNRQLAEDLDNRGRSNNIRVRGLPEAQGMSEDLHMILQTLFNRILQRPQNTHIIIDRAHRVLKPRGLAPETPRDVICGVHYFSEKEEIMRTARETAEILFNNAKILLLPDLSWLTLRGRRALRPVTQVLQQAGIKYRWGYPFSLIANHQGNQISMTTAAELPEFIKRLGIPTMEIQDWYEVGSQRNQPPPSRRLQSRTQDPRKTPSKRTLTDLPQQRSQRLLGTPKRNR</sequence>
<dbReference type="EMBL" id="OW240913">
    <property type="protein sequence ID" value="CAH2250171.1"/>
    <property type="molecule type" value="Genomic_DNA"/>
</dbReference>
<dbReference type="Proteomes" id="UP001295444">
    <property type="component" value="Chromosome 02"/>
</dbReference>
<protein>
    <recommendedName>
        <fullName evidence="5">L1 transposable element RRM domain-containing protein</fullName>
    </recommendedName>
</protein>
<name>A0AAD1RG83_PELCU</name>
<evidence type="ECO:0000256" key="1">
    <source>
        <dbReference type="SAM" id="Coils"/>
    </source>
</evidence>
<evidence type="ECO:0008006" key="5">
    <source>
        <dbReference type="Google" id="ProtNLM"/>
    </source>
</evidence>
<dbReference type="AlphaFoldDB" id="A0AAD1RG83"/>
<evidence type="ECO:0000256" key="2">
    <source>
        <dbReference type="SAM" id="MobiDB-lite"/>
    </source>
</evidence>
<feature type="compositionally biased region" description="Low complexity" evidence="2">
    <location>
        <begin position="40"/>
        <end position="52"/>
    </location>
</feature>
<dbReference type="InterPro" id="IPR004244">
    <property type="entry name" value="Transposase_22"/>
</dbReference>
<feature type="coiled-coil region" evidence="1">
    <location>
        <begin position="93"/>
        <end position="120"/>
    </location>
</feature>
<dbReference type="PANTHER" id="PTHR11505">
    <property type="entry name" value="L1 TRANSPOSABLE ELEMENT-RELATED"/>
    <property type="match status" value="1"/>
</dbReference>
<evidence type="ECO:0000313" key="4">
    <source>
        <dbReference type="Proteomes" id="UP001295444"/>
    </source>
</evidence>
<feature type="region of interest" description="Disordered" evidence="2">
    <location>
        <begin position="1"/>
        <end position="59"/>
    </location>
</feature>
<evidence type="ECO:0000313" key="3">
    <source>
        <dbReference type="EMBL" id="CAH2250171.1"/>
    </source>
</evidence>
<keyword evidence="4" id="KW-1185">Reference proteome</keyword>
<accession>A0AAD1RG83</accession>
<keyword evidence="1" id="KW-0175">Coiled coil</keyword>
<gene>
    <name evidence="3" type="ORF">PECUL_23A012911</name>
</gene>
<dbReference type="Gene3D" id="3.30.70.1820">
    <property type="entry name" value="L1 transposable element, RRM domain"/>
    <property type="match status" value="1"/>
</dbReference>
<organism evidence="3 4">
    <name type="scientific">Pelobates cultripes</name>
    <name type="common">Western spadefoot toad</name>
    <dbReference type="NCBI Taxonomy" id="61616"/>
    <lineage>
        <taxon>Eukaryota</taxon>
        <taxon>Metazoa</taxon>
        <taxon>Chordata</taxon>
        <taxon>Craniata</taxon>
        <taxon>Vertebrata</taxon>
        <taxon>Euteleostomi</taxon>
        <taxon>Amphibia</taxon>
        <taxon>Batrachia</taxon>
        <taxon>Anura</taxon>
        <taxon>Pelobatoidea</taxon>
        <taxon>Pelobatidae</taxon>
        <taxon>Pelobates</taxon>
    </lineage>
</organism>
<proteinExistence type="predicted"/>
<reference evidence="3" key="1">
    <citation type="submission" date="2022-03" db="EMBL/GenBank/DDBJ databases">
        <authorList>
            <person name="Alioto T."/>
            <person name="Alioto T."/>
            <person name="Gomez Garrido J."/>
        </authorList>
    </citation>
    <scope>NUCLEOTIDE SEQUENCE</scope>
</reference>
<feature type="region of interest" description="Disordered" evidence="2">
    <location>
        <begin position="318"/>
        <end position="365"/>
    </location>
</feature>
<feature type="compositionally biased region" description="Polar residues" evidence="2">
    <location>
        <begin position="348"/>
        <end position="357"/>
    </location>
</feature>